<name>A0A914ZBT2_9BILA</name>
<dbReference type="Proteomes" id="UP000887577">
    <property type="component" value="Unplaced"/>
</dbReference>
<evidence type="ECO:0000313" key="2">
    <source>
        <dbReference type="Proteomes" id="UP000887577"/>
    </source>
</evidence>
<dbReference type="WBParaSite" id="PSU_v2.g9384.t1">
    <property type="protein sequence ID" value="PSU_v2.g9384.t1"/>
    <property type="gene ID" value="PSU_v2.g9384"/>
</dbReference>
<keyword evidence="2" id="KW-1185">Reference proteome</keyword>
<reference evidence="3" key="1">
    <citation type="submission" date="2022-11" db="UniProtKB">
        <authorList>
            <consortium name="WormBaseParasite"/>
        </authorList>
    </citation>
    <scope>IDENTIFICATION</scope>
</reference>
<sequence>MNQTHEVHVTEEVRTVPDHSHSNTKEEHGGMMHNIKEGVSNLVDKVTGSSEPTPKDHAKEAKKLEKKAGDVLEDTQKDFKKAQKAQEKADKEAEKANEKTAKALNKQAKGQEYLAEAGNEMIQAGAKLQHKAAAHVNEAPYNIHQKGEVHQTTAVDQHHVTTTPAGGHTVVQETHYETHH</sequence>
<feature type="compositionally biased region" description="Basic and acidic residues" evidence="1">
    <location>
        <begin position="1"/>
        <end position="36"/>
    </location>
</feature>
<organism evidence="2 3">
    <name type="scientific">Panagrolaimus superbus</name>
    <dbReference type="NCBI Taxonomy" id="310955"/>
    <lineage>
        <taxon>Eukaryota</taxon>
        <taxon>Metazoa</taxon>
        <taxon>Ecdysozoa</taxon>
        <taxon>Nematoda</taxon>
        <taxon>Chromadorea</taxon>
        <taxon>Rhabditida</taxon>
        <taxon>Tylenchina</taxon>
        <taxon>Panagrolaimomorpha</taxon>
        <taxon>Panagrolaimoidea</taxon>
        <taxon>Panagrolaimidae</taxon>
        <taxon>Panagrolaimus</taxon>
    </lineage>
</organism>
<evidence type="ECO:0000313" key="3">
    <source>
        <dbReference type="WBParaSite" id="PSU_v2.g9384.t1"/>
    </source>
</evidence>
<protein>
    <submittedName>
        <fullName evidence="3">Uncharacterized protein</fullName>
    </submittedName>
</protein>
<evidence type="ECO:0000256" key="1">
    <source>
        <dbReference type="SAM" id="MobiDB-lite"/>
    </source>
</evidence>
<dbReference type="AlphaFoldDB" id="A0A914ZBT2"/>
<proteinExistence type="predicted"/>
<feature type="region of interest" description="Disordered" evidence="1">
    <location>
        <begin position="1"/>
        <end position="104"/>
    </location>
</feature>
<feature type="compositionally biased region" description="Basic and acidic residues" evidence="1">
    <location>
        <begin position="53"/>
        <end position="101"/>
    </location>
</feature>
<accession>A0A914ZBT2</accession>